<organism evidence="1 2">
    <name type="scientific">Mortierella alpina</name>
    <name type="common">Oleaginous fungus</name>
    <name type="synonym">Mortierella renispora</name>
    <dbReference type="NCBI Taxonomy" id="64518"/>
    <lineage>
        <taxon>Eukaryota</taxon>
        <taxon>Fungi</taxon>
        <taxon>Fungi incertae sedis</taxon>
        <taxon>Mucoromycota</taxon>
        <taxon>Mortierellomycotina</taxon>
        <taxon>Mortierellomycetes</taxon>
        <taxon>Mortierellales</taxon>
        <taxon>Mortierellaceae</taxon>
        <taxon>Mortierella</taxon>
    </lineage>
</organism>
<comment type="caution">
    <text evidence="1">The sequence shown here is derived from an EMBL/GenBank/DDBJ whole genome shotgun (WGS) entry which is preliminary data.</text>
</comment>
<dbReference type="Proteomes" id="UP000738359">
    <property type="component" value="Unassembled WGS sequence"/>
</dbReference>
<evidence type="ECO:0000313" key="1">
    <source>
        <dbReference type="EMBL" id="KAF9950490.1"/>
    </source>
</evidence>
<dbReference type="InterPro" id="IPR032675">
    <property type="entry name" value="LRR_dom_sf"/>
</dbReference>
<dbReference type="SUPFAM" id="SSF52047">
    <property type="entry name" value="RNI-like"/>
    <property type="match status" value="1"/>
</dbReference>
<dbReference type="Gene3D" id="3.80.10.10">
    <property type="entry name" value="Ribonuclease Inhibitor"/>
    <property type="match status" value="1"/>
</dbReference>
<proteinExistence type="predicted"/>
<sequence length="1058" mass="118120">MSNVVLSLVVEHSGIETEGTGCHDDSHETSFTISTTLTPDLISSSETLVGKEQSFFSGMQICPVPTEAYGGLTSIVQKQQRPKLQSLLSPSLSASMPLGFTHANTAPPSLESPSSEYLENRPLLGNKGALVLFKELSLDQQMSLQNYRDLFDRYFQAMMRGQVIQGADIKNLMSKHFDNLNTALDENKILQGSILEMQQRMHEMQKQTLDRLATIHNRIQAVFTQTFELHEYPIPRLFIVLPKPSRRRDKFGAPFAKQFRLYFLCECGEHTRINGSKISHEVHLAKHDGYDLNKPTEFFHKYGDYILAMMQMIKFGFTAAGIVVPALTDFKIVEGLGTIQKGLELGKSTIGALVDETIGCIEDKQSDVGARIESADDRLGLDQQEVLEGADLRQLEAYLDVQDEGRTLGNLYRTVTSEGHVKWVCMDHFRATYRDKIMEPLKRFVSGHGGVFHEELGIVEKVDLTSQGQAEDLYEAIATARGISRMAFKLSWDASHGELRMLRKAMDKANVMDLAIEGIAFKKAVLNAAILSRRYQPILELMSNRRVQSLHLKGFDQFYLRLGKTPTVSAPQLRVLSIDAQSDFNSPIMQPSFDQILRGCPSLAELSVISENFDDLFRFFKDNLSRFKSLRTLTIQSPVGLDLITGFSKMQPFSVHAVIYYYPRIKSHLAFLLQGHLTELTVREVSRCEAEIEPLCQTIAANPNLITITIGGEAELYPSLISRFESTRESRHSEGRALNPCRLQLNSDGCDNGYGDSIVMDVDFTDAATPTDVSIDLTMGAATSACSTKLKELFFKYGWAFQSLITNSTFMDLHATHLSKRTCQRSKLTTLTLNPFSLTGEGISSMDRAIYGFTNLQKLSLHFEGLHDEIQLGTAVQLLKWYGMQLEGLVLSGEEPATWLKKIESTIPSREAVPKMKTFSIIGSTEKELSSEQVHWIATMISRLDIISAPELSNNPSSCVTANDPLETIVLSAISISAEDWDVIFKALDFTTIVTLSFDSTDFSQENFSQLLRCLPEDDADISLRFISLLATKYAESPCPTLEKALKARSKGVVLTLS</sequence>
<dbReference type="OrthoDB" id="546350at2759"/>
<evidence type="ECO:0000313" key="2">
    <source>
        <dbReference type="Proteomes" id="UP000738359"/>
    </source>
</evidence>
<accession>A0A9P6LY18</accession>
<dbReference type="EMBL" id="JAAAHY010001297">
    <property type="protein sequence ID" value="KAF9950490.1"/>
    <property type="molecule type" value="Genomic_DNA"/>
</dbReference>
<dbReference type="PANTHER" id="PTHR47679">
    <property type="entry name" value="PROTEIN TORNADO 1"/>
    <property type="match status" value="1"/>
</dbReference>
<keyword evidence="2" id="KW-1185">Reference proteome</keyword>
<dbReference type="AlphaFoldDB" id="A0A9P6LY18"/>
<protein>
    <submittedName>
        <fullName evidence="1">Uncharacterized protein</fullName>
    </submittedName>
</protein>
<gene>
    <name evidence="1" type="ORF">BGZ70_001338</name>
</gene>
<reference evidence="1" key="1">
    <citation type="journal article" date="2020" name="Fungal Divers.">
        <title>Resolving the Mortierellaceae phylogeny through synthesis of multi-gene phylogenetics and phylogenomics.</title>
        <authorList>
            <person name="Vandepol N."/>
            <person name="Liber J."/>
            <person name="Desiro A."/>
            <person name="Na H."/>
            <person name="Kennedy M."/>
            <person name="Barry K."/>
            <person name="Grigoriev I.V."/>
            <person name="Miller A.N."/>
            <person name="O'Donnell K."/>
            <person name="Stajich J.E."/>
            <person name="Bonito G."/>
        </authorList>
    </citation>
    <scope>NUCLEOTIDE SEQUENCE</scope>
    <source>
        <strain evidence="1">CK1249</strain>
    </source>
</reference>
<name>A0A9P6LY18_MORAP</name>
<dbReference type="PANTHER" id="PTHR47679:SF2">
    <property type="entry name" value="C-TERMINAL OF ROC (COR) DOMAIN-CONTAINING PROTEIN"/>
    <property type="match status" value="1"/>
</dbReference>